<name>A0A424YZF6_9BACT</name>
<dbReference type="STRING" id="1813019.A2J15_00820"/>
<evidence type="ECO:0000313" key="1">
    <source>
        <dbReference type="EMBL" id="RQD86734.1"/>
    </source>
</evidence>
<dbReference type="InterPro" id="IPR036715">
    <property type="entry name" value="A-2_3-sialylTrfase_sf"/>
</dbReference>
<organism evidence="1 2">
    <name type="scientific">Campylobacter hepaticus</name>
    <dbReference type="NCBI Taxonomy" id="1813019"/>
    <lineage>
        <taxon>Bacteria</taxon>
        <taxon>Pseudomonadati</taxon>
        <taxon>Campylobacterota</taxon>
        <taxon>Epsilonproteobacteria</taxon>
        <taxon>Campylobacterales</taxon>
        <taxon>Campylobacteraceae</taxon>
        <taxon>Campylobacter</taxon>
    </lineage>
</organism>
<keyword evidence="1" id="KW-0328">Glycosyltransferase</keyword>
<dbReference type="RefSeq" id="WP_124134019.1">
    <property type="nucleotide sequence ID" value="NZ_QURW01000015.1"/>
</dbReference>
<sequence length="296" mass="35283">MRKAIIAGNGPSLKEIDYTKLPIDYDVFRCNQFYFEDKYYLGKNCKAVFYNPGLFFEQYYTLKHLIDKKEYKTDFIFCSTFNLVHLENENFSKIFYNYFPDAHLGYDFLKTLKEFDAYCKFHEIYLNQRITSGIYMCAIAIALGYKEIYLAGIDFYHNGSFYAFNTKQNNLIKLLPNFKNDNSHNIKHTKNMDIKALEFLEKTYEVQFYCLCPNSPLSHFIKTPPPVKNSTFKLEEKSNYIKDILIPSKEAYNIFSINFNVSKKPRLKQNIYYRLIENLLKLPSDIKHYYKSRKLK</sequence>
<gene>
    <name evidence="1" type="ORF">DZD40_06190</name>
</gene>
<evidence type="ECO:0000313" key="2">
    <source>
        <dbReference type="Proteomes" id="UP000286095"/>
    </source>
</evidence>
<keyword evidence="1" id="KW-0808">Transferase</keyword>
<dbReference type="AlphaFoldDB" id="A0A424YZF6"/>
<dbReference type="GO" id="GO:0016757">
    <property type="term" value="F:glycosyltransferase activity"/>
    <property type="evidence" value="ECO:0007669"/>
    <property type="project" value="UniProtKB-KW"/>
</dbReference>
<protein>
    <submittedName>
        <fullName evidence="1">Alpha-2,3 sialyltransferase</fullName>
    </submittedName>
</protein>
<dbReference type="Gene3D" id="3.90.1480.10">
    <property type="entry name" value="Alpha-2,3-sialyltransferase"/>
    <property type="match status" value="1"/>
</dbReference>
<dbReference type="Proteomes" id="UP000286095">
    <property type="component" value="Unassembled WGS sequence"/>
</dbReference>
<accession>A0A424YZF6</accession>
<dbReference type="Pfam" id="PF06002">
    <property type="entry name" value="CST-I"/>
    <property type="match status" value="1"/>
</dbReference>
<dbReference type="InterPro" id="IPR009251">
    <property type="entry name" value="A-2_3-sialyltransferase"/>
</dbReference>
<dbReference type="SUPFAM" id="SSF102414">
    <property type="entry name" value="Alpha-2,3/8-sialyltransferase CstII"/>
    <property type="match status" value="1"/>
</dbReference>
<comment type="caution">
    <text evidence="1">The sequence shown here is derived from an EMBL/GenBank/DDBJ whole genome shotgun (WGS) entry which is preliminary data.</text>
</comment>
<reference evidence="1 2" key="1">
    <citation type="submission" date="2018-08" db="EMBL/GenBank/DDBJ databases">
        <title>Survival mechanisms of Campylobacter hepaticus identified by genomic analysis and comparative transcriptomic analysis of in vivo and in vitro derived bacteria.</title>
        <authorList>
            <person name="Van T.T.H."/>
            <person name="Moore R.J."/>
        </authorList>
    </citation>
    <scope>NUCLEOTIDE SEQUENCE [LARGE SCALE GENOMIC DNA]</scope>
    <source>
        <strain evidence="1 2">54L</strain>
    </source>
</reference>
<dbReference type="EMBL" id="QURW01000015">
    <property type="protein sequence ID" value="RQD86734.1"/>
    <property type="molecule type" value="Genomic_DNA"/>
</dbReference>
<proteinExistence type="predicted"/>